<organism evidence="3 4">
    <name type="scientific">Gynuella sunshinyii YC6258</name>
    <dbReference type="NCBI Taxonomy" id="1445510"/>
    <lineage>
        <taxon>Bacteria</taxon>
        <taxon>Pseudomonadati</taxon>
        <taxon>Pseudomonadota</taxon>
        <taxon>Gammaproteobacteria</taxon>
        <taxon>Oceanospirillales</taxon>
        <taxon>Saccharospirillaceae</taxon>
        <taxon>Gynuella</taxon>
    </lineage>
</organism>
<dbReference type="KEGG" id="gsn:YC6258_05947"/>
<evidence type="ECO:0000313" key="4">
    <source>
        <dbReference type="Proteomes" id="UP000032266"/>
    </source>
</evidence>
<dbReference type="PATRIC" id="fig|1445510.3.peg.5904"/>
<dbReference type="SUPFAM" id="SSF48230">
    <property type="entry name" value="Chondroitin AC/alginate lyase"/>
    <property type="match status" value="1"/>
</dbReference>
<dbReference type="Proteomes" id="UP000032266">
    <property type="component" value="Chromosome"/>
</dbReference>
<dbReference type="Pfam" id="PF07940">
    <property type="entry name" value="Hepar_II_III_C"/>
    <property type="match status" value="1"/>
</dbReference>
<dbReference type="Gene3D" id="2.70.98.70">
    <property type="match status" value="1"/>
</dbReference>
<evidence type="ECO:0000256" key="1">
    <source>
        <dbReference type="ARBA" id="ARBA00004196"/>
    </source>
</evidence>
<reference evidence="3 4" key="1">
    <citation type="submission" date="2014-01" db="EMBL/GenBank/DDBJ databases">
        <title>Full genme sequencing of cellulolytic bacterium Gynuella sunshinyii YC6258T gen. nov., sp. nov.</title>
        <authorList>
            <person name="Khan H."/>
            <person name="Chung E.J."/>
            <person name="Chung Y.R."/>
        </authorList>
    </citation>
    <scope>NUCLEOTIDE SEQUENCE [LARGE SCALE GENOMIC DNA]</scope>
    <source>
        <strain evidence="3 4">YC6258</strain>
    </source>
</reference>
<comment type="subcellular location">
    <subcellularLocation>
        <location evidence="1">Cell envelope</location>
    </subcellularLocation>
</comment>
<gene>
    <name evidence="3" type="ORF">YC6258_05947</name>
</gene>
<dbReference type="AlphaFoldDB" id="A0A0C5VV07"/>
<evidence type="ECO:0000259" key="2">
    <source>
        <dbReference type="Pfam" id="PF07940"/>
    </source>
</evidence>
<dbReference type="EMBL" id="CP007142">
    <property type="protein sequence ID" value="AJQ97971.1"/>
    <property type="molecule type" value="Genomic_DNA"/>
</dbReference>
<name>A0A0C5VV07_9GAMM</name>
<evidence type="ECO:0000313" key="3">
    <source>
        <dbReference type="EMBL" id="AJQ97971.1"/>
    </source>
</evidence>
<dbReference type="OrthoDB" id="9793856at2"/>
<dbReference type="GO" id="GO:0030313">
    <property type="term" value="C:cell envelope"/>
    <property type="evidence" value="ECO:0007669"/>
    <property type="project" value="UniProtKB-SubCell"/>
</dbReference>
<feature type="domain" description="Heparinase II/III-like C-terminal" evidence="2">
    <location>
        <begin position="363"/>
        <end position="518"/>
    </location>
</feature>
<sequence length="595" mass="65756">MPQIPTISEFADRAGTFAPYPPIADRAAWQALNHGPHAQVAARLLALAEASLAEPIPTLRASDYLAYSRDGSRFEYEQPQVQRRRMMGSLALAYGLSADDRFLAPLIDVVWAILEESSWCWPAHAPAGLPDVDQPVVDLNAAMTAFELAELDYLLQDTLPAAVRRRIVREIQQRCFVPYLEYEHGWMFGDAQGQVTNWSAVCNGSILSAALYLERDPARLTRMFERGLRSLALYIDGFDDQGCLTEGPGYWGYGFGYYTVIADLLARFSAGTLDLLAGEKLRRIAEFPLCCQLSPGQFVSFSDAPETLAFVPGQLHFLARRLALPGLLTLAEAETEEHHADRINWMLRDLLWRTDTPPVITNPERHTWFPRSQWMIHRVGANPTLVLAAKGGHNGEMHNHNDLGSFIVHCHGRSLLTDPGRGRYVRGYFGAERYDFLVNRSLGHSVPLINGYEQAAGADHKAEVLAHVVNDHGAALELDLTAAYPAAAGLVSLVRRLEVSDGSPATVVLTDTVVFNAGVAGTVISQLVATVRPHCQPGLIQVGALQIRLDPQLHISLIEEPGVQAQSGPDRDLFRIQVMPPEPLDRIQIRMEMTL</sequence>
<dbReference type="RefSeq" id="WP_052830614.1">
    <property type="nucleotide sequence ID" value="NZ_CP007142.1"/>
</dbReference>
<dbReference type="HOGENOM" id="CLU_023844_0_0_6"/>
<dbReference type="InterPro" id="IPR008929">
    <property type="entry name" value="Chondroitin_lyas"/>
</dbReference>
<protein>
    <recommendedName>
        <fullName evidence="2">Heparinase II/III-like C-terminal domain-containing protein</fullName>
    </recommendedName>
</protein>
<proteinExistence type="predicted"/>
<keyword evidence="4" id="KW-1185">Reference proteome</keyword>
<dbReference type="Gene3D" id="1.50.10.100">
    <property type="entry name" value="Chondroitin AC/alginate lyase"/>
    <property type="match status" value="1"/>
</dbReference>
<accession>A0A0C5VV07</accession>
<dbReference type="InterPro" id="IPR012480">
    <property type="entry name" value="Hepar_II_III_C"/>
</dbReference>
<dbReference type="STRING" id="1445510.YC6258_05947"/>
<dbReference type="GO" id="GO:0016829">
    <property type="term" value="F:lyase activity"/>
    <property type="evidence" value="ECO:0007669"/>
    <property type="project" value="InterPro"/>
</dbReference>